<dbReference type="PANTHER" id="PTHR34236">
    <property type="entry name" value="DIMETHYL SULFOXIDE REDUCTASE TRANSCRIPTIONAL ACTIVATOR"/>
    <property type="match status" value="1"/>
</dbReference>
<name>A0AAV3T7M0_9EURY</name>
<proteinExistence type="predicted"/>
<evidence type="ECO:0000259" key="3">
    <source>
        <dbReference type="Pfam" id="PF04967"/>
    </source>
</evidence>
<dbReference type="InterPro" id="IPR007050">
    <property type="entry name" value="HTH_bacterioopsin"/>
</dbReference>
<dbReference type="Proteomes" id="UP001500420">
    <property type="component" value="Unassembled WGS sequence"/>
</dbReference>
<evidence type="ECO:0000256" key="2">
    <source>
        <dbReference type="ARBA" id="ARBA00023163"/>
    </source>
</evidence>
<reference evidence="5 6" key="1">
    <citation type="journal article" date="2019" name="Int. J. Syst. Evol. Microbiol.">
        <title>The Global Catalogue of Microorganisms (GCM) 10K type strain sequencing project: providing services to taxonomists for standard genome sequencing and annotation.</title>
        <authorList>
            <consortium name="The Broad Institute Genomics Platform"/>
            <consortium name="The Broad Institute Genome Sequencing Center for Infectious Disease"/>
            <person name="Wu L."/>
            <person name="Ma J."/>
        </authorList>
    </citation>
    <scope>NUCLEOTIDE SEQUENCE [LARGE SCALE GENOMIC DNA]</scope>
    <source>
        <strain evidence="5 6">JCM 16328</strain>
    </source>
</reference>
<evidence type="ECO:0000256" key="1">
    <source>
        <dbReference type="ARBA" id="ARBA00023015"/>
    </source>
</evidence>
<keyword evidence="2" id="KW-0804">Transcription</keyword>
<evidence type="ECO:0000313" key="5">
    <source>
        <dbReference type="EMBL" id="GAA0666021.1"/>
    </source>
</evidence>
<organism evidence="5 6">
    <name type="scientific">Natronoarchaeum mannanilyticum</name>
    <dbReference type="NCBI Taxonomy" id="926360"/>
    <lineage>
        <taxon>Archaea</taxon>
        <taxon>Methanobacteriati</taxon>
        <taxon>Methanobacteriota</taxon>
        <taxon>Stenosarchaea group</taxon>
        <taxon>Halobacteria</taxon>
        <taxon>Halobacteriales</taxon>
        <taxon>Natronoarchaeaceae</taxon>
    </lineage>
</organism>
<dbReference type="InterPro" id="IPR031803">
    <property type="entry name" value="BAT_GAF/HTH-assoc"/>
</dbReference>
<sequence>MSVVVEFGLDSSEFELGRILELEAGEELELEAVIPTGERAIPSFWTDGVDADAFERRVRDHGAVEELIAVQTLEARRLYTLEWDRRADRVIGGIGAEGGQLLQATGEAEDWQFQVRFPARNALSAYQSQLRDGGLDPSIRRVYTPDEPDGTAGYGLTDCQHETLTLAVERGYYDVPRRSSTADLGAELDVSDQAVTERLRRGTDALVSNTLLAGDNG</sequence>
<accession>A0AAV3T7M0</accession>
<dbReference type="AlphaFoldDB" id="A0AAV3T7M0"/>
<gene>
    <name evidence="5" type="ORF">GCM10009020_09010</name>
</gene>
<keyword evidence="6" id="KW-1185">Reference proteome</keyword>
<dbReference type="RefSeq" id="WP_343772693.1">
    <property type="nucleotide sequence ID" value="NZ_BAAADV010000001.1"/>
</dbReference>
<evidence type="ECO:0000259" key="4">
    <source>
        <dbReference type="Pfam" id="PF15915"/>
    </source>
</evidence>
<feature type="domain" description="Bacterioopsin transcriptional activator GAF and HTH associated" evidence="4">
    <location>
        <begin position="3"/>
        <end position="132"/>
    </location>
</feature>
<evidence type="ECO:0000313" key="6">
    <source>
        <dbReference type="Proteomes" id="UP001500420"/>
    </source>
</evidence>
<comment type="caution">
    <text evidence="5">The sequence shown here is derived from an EMBL/GenBank/DDBJ whole genome shotgun (WGS) entry which is preliminary data.</text>
</comment>
<dbReference type="EMBL" id="BAAADV010000001">
    <property type="protein sequence ID" value="GAA0666021.1"/>
    <property type="molecule type" value="Genomic_DNA"/>
</dbReference>
<dbReference type="Pfam" id="PF04967">
    <property type="entry name" value="HTH_10"/>
    <property type="match status" value="1"/>
</dbReference>
<dbReference type="Pfam" id="PF15915">
    <property type="entry name" value="BAT"/>
    <property type="match status" value="1"/>
</dbReference>
<keyword evidence="1" id="KW-0805">Transcription regulation</keyword>
<feature type="domain" description="HTH bat-type" evidence="3">
    <location>
        <begin position="156"/>
        <end position="204"/>
    </location>
</feature>
<protein>
    <submittedName>
        <fullName evidence="5">Helix-turn-helix domain-containing protein</fullName>
    </submittedName>
</protein>
<dbReference type="PANTHER" id="PTHR34236:SF1">
    <property type="entry name" value="DIMETHYL SULFOXIDE REDUCTASE TRANSCRIPTIONAL ACTIVATOR"/>
    <property type="match status" value="1"/>
</dbReference>